<dbReference type="eggNOG" id="COG2124">
    <property type="taxonomic scope" value="Bacteria"/>
</dbReference>
<dbReference type="Pfam" id="PF00067">
    <property type="entry name" value="p450"/>
    <property type="match status" value="1"/>
</dbReference>
<dbReference type="EC" id="1.14.13.106" evidence="9"/>
<sequence length="437" mass="50343">MILTLPPGPNKPLYNVFRTLHNILDFIKENADKYGDVVYYPLLNERIYQLNKQELIEEVFIKKQSSFIKNDRLQAKLIKNILGEGLFTANGEHWLRNRRMMAPEFHQKRIESYGKTIIEVTNRYIENWQEGETREIKIDMLNLALDVVMKSLFGHNNTIDEGKLIQALQTILRYYAKAVMFPIPLPGYSNYKRCAKEMDDMILQLISSRRSSGIYGDDLLGMLLSMRDENGEGLDDRQIRDEVMTLIVAGHETTSAALAFAFYLLSENPDVTEKMAAEISEVLDGHLPHIQDLPNLQYTTMVVNETLRLRSPAYILLRQAAEDIQIGEYMIPKDSIVLVSQYVMHRDPRYFEDPLVFRPERWADGLEKKLPTFVYFPFGGGPRMCIGQRFAMAEAVLILATIVQRYKLTAVNQDKLEVNASITLSPKALHMVVNKRM</sequence>
<dbReference type="PANTHER" id="PTHR24291">
    <property type="entry name" value="CYTOCHROME P450 FAMILY 4"/>
    <property type="match status" value="1"/>
</dbReference>
<dbReference type="InterPro" id="IPR001128">
    <property type="entry name" value="Cyt_P450"/>
</dbReference>
<dbReference type="RefSeq" id="WP_003337626.1">
    <property type="nucleotide sequence ID" value="NZ_CP007806.1"/>
</dbReference>
<dbReference type="EMBL" id="CP007806">
    <property type="protein sequence ID" value="AIG26706.1"/>
    <property type="molecule type" value="Genomic_DNA"/>
</dbReference>
<organism evidence="9 10">
    <name type="scientific">Brevibacillus laterosporus LMG 15441</name>
    <dbReference type="NCBI Taxonomy" id="1042163"/>
    <lineage>
        <taxon>Bacteria</taxon>
        <taxon>Bacillati</taxon>
        <taxon>Bacillota</taxon>
        <taxon>Bacilli</taxon>
        <taxon>Bacillales</taxon>
        <taxon>Paenibacillaceae</taxon>
        <taxon>Brevibacillus</taxon>
    </lineage>
</organism>
<keyword evidence="3 7" id="KW-0479">Metal-binding</keyword>
<dbReference type="Proteomes" id="UP000005850">
    <property type="component" value="Chromosome"/>
</dbReference>
<comment type="cofactor">
    <cofactor evidence="7">
        <name>heme</name>
        <dbReference type="ChEBI" id="CHEBI:30413"/>
    </cofactor>
</comment>
<evidence type="ECO:0000256" key="8">
    <source>
        <dbReference type="RuleBase" id="RU000461"/>
    </source>
</evidence>
<keyword evidence="2 7" id="KW-0349">Heme</keyword>
<evidence type="ECO:0000256" key="1">
    <source>
        <dbReference type="ARBA" id="ARBA00010617"/>
    </source>
</evidence>
<evidence type="ECO:0000256" key="3">
    <source>
        <dbReference type="ARBA" id="ARBA00022723"/>
    </source>
</evidence>
<accession>A0A075R5G6</accession>
<evidence type="ECO:0000313" key="10">
    <source>
        <dbReference type="Proteomes" id="UP000005850"/>
    </source>
</evidence>
<dbReference type="InterPro" id="IPR050196">
    <property type="entry name" value="Cytochrome_P450_Monoox"/>
</dbReference>
<keyword evidence="5 7" id="KW-0408">Iron</keyword>
<keyword evidence="6 8" id="KW-0503">Monooxygenase</keyword>
<dbReference type="InterPro" id="IPR017972">
    <property type="entry name" value="Cyt_P450_CS"/>
</dbReference>
<proteinExistence type="inferred from homology"/>
<comment type="similarity">
    <text evidence="1 8">Belongs to the cytochrome P450 family.</text>
</comment>
<dbReference type="GO" id="GO:0020037">
    <property type="term" value="F:heme binding"/>
    <property type="evidence" value="ECO:0007669"/>
    <property type="project" value="InterPro"/>
</dbReference>
<dbReference type="PANTHER" id="PTHR24291:SF50">
    <property type="entry name" value="BIFUNCTIONAL ALBAFLAVENONE MONOOXYGENASE_TERPENE SYNTHASE"/>
    <property type="match status" value="1"/>
</dbReference>
<dbReference type="InterPro" id="IPR002401">
    <property type="entry name" value="Cyt_P450_E_grp-I"/>
</dbReference>
<feature type="binding site" description="axial binding residue" evidence="7">
    <location>
        <position position="385"/>
    </location>
    <ligand>
        <name>heme</name>
        <dbReference type="ChEBI" id="CHEBI:30413"/>
    </ligand>
    <ligandPart>
        <name>Fe</name>
        <dbReference type="ChEBI" id="CHEBI:18248"/>
    </ligandPart>
</feature>
<protein>
    <submittedName>
        <fullName evidence="9">Cytochrome P450</fullName>
        <ecNumber evidence="9">1.14.13.106</ecNumber>
    </submittedName>
</protein>
<dbReference type="PRINTS" id="PR00463">
    <property type="entry name" value="EP450I"/>
</dbReference>
<gene>
    <name evidence="9" type="ORF">BRLA_c023860</name>
</gene>
<dbReference type="CDD" id="cd20620">
    <property type="entry name" value="CYP132-like"/>
    <property type="match status" value="1"/>
</dbReference>
<dbReference type="Gene3D" id="1.10.630.10">
    <property type="entry name" value="Cytochrome P450"/>
    <property type="match status" value="1"/>
</dbReference>
<keyword evidence="4 8" id="KW-0560">Oxidoreductase</keyword>
<dbReference type="PRINTS" id="PR00385">
    <property type="entry name" value="P450"/>
</dbReference>
<dbReference type="AlphaFoldDB" id="A0A075R5G6"/>
<dbReference type="HOGENOM" id="CLU_001570_5_1_9"/>
<dbReference type="SUPFAM" id="SSF48264">
    <property type="entry name" value="Cytochrome P450"/>
    <property type="match status" value="1"/>
</dbReference>
<reference evidence="9 10" key="1">
    <citation type="journal article" date="2011" name="J. Bacteriol.">
        <title>Genome sequence of Brevibacillus laterosporus LMG 15441, a pathogen of invertebrates.</title>
        <authorList>
            <person name="Djukic M."/>
            <person name="Poehlein A."/>
            <person name="Thurmer A."/>
            <person name="Daniel R."/>
        </authorList>
    </citation>
    <scope>NUCLEOTIDE SEQUENCE [LARGE SCALE GENOMIC DNA]</scope>
    <source>
        <strain evidence="9 10">LMG 15441</strain>
    </source>
</reference>
<evidence type="ECO:0000256" key="6">
    <source>
        <dbReference type="ARBA" id="ARBA00023033"/>
    </source>
</evidence>
<name>A0A075R5G6_BRELA</name>
<dbReference type="STRING" id="1042163.BRLA_c023860"/>
<dbReference type="KEGG" id="blr:BRLA_c023860"/>
<dbReference type="InterPro" id="IPR036396">
    <property type="entry name" value="Cyt_P450_sf"/>
</dbReference>
<dbReference type="GO" id="GO:0016705">
    <property type="term" value="F:oxidoreductase activity, acting on paired donors, with incorporation or reduction of molecular oxygen"/>
    <property type="evidence" value="ECO:0007669"/>
    <property type="project" value="InterPro"/>
</dbReference>
<evidence type="ECO:0000256" key="4">
    <source>
        <dbReference type="ARBA" id="ARBA00023002"/>
    </source>
</evidence>
<evidence type="ECO:0000256" key="5">
    <source>
        <dbReference type="ARBA" id="ARBA00023004"/>
    </source>
</evidence>
<evidence type="ECO:0000313" key="9">
    <source>
        <dbReference type="EMBL" id="AIG26706.1"/>
    </source>
</evidence>
<dbReference type="PROSITE" id="PS00086">
    <property type="entry name" value="CYTOCHROME_P450"/>
    <property type="match status" value="1"/>
</dbReference>
<dbReference type="GO" id="GO:0004497">
    <property type="term" value="F:monooxygenase activity"/>
    <property type="evidence" value="ECO:0007669"/>
    <property type="project" value="UniProtKB-KW"/>
</dbReference>
<evidence type="ECO:0000256" key="7">
    <source>
        <dbReference type="PIRSR" id="PIRSR602401-1"/>
    </source>
</evidence>
<evidence type="ECO:0000256" key="2">
    <source>
        <dbReference type="ARBA" id="ARBA00022617"/>
    </source>
</evidence>
<dbReference type="GO" id="GO:0005506">
    <property type="term" value="F:iron ion binding"/>
    <property type="evidence" value="ECO:0007669"/>
    <property type="project" value="InterPro"/>
</dbReference>
<keyword evidence="10" id="KW-1185">Reference proteome</keyword>